<gene>
    <name evidence="1" type="ORF">K1X15_13195</name>
</gene>
<dbReference type="Proteomes" id="UP000825799">
    <property type="component" value="Chromosome"/>
</dbReference>
<accession>A0ABX8WC81</accession>
<dbReference type="EMBL" id="CP080590">
    <property type="protein sequence ID" value="QYO75586.1"/>
    <property type="molecule type" value="Genomic_DNA"/>
</dbReference>
<sequence>MQYQFSCVPATYDAVERTLSPARLGRYLVAANGDKHLAFRLYVWNGHICQALYFPLQTVEVAIRNAVVIPVQKRFGTEWFSNPKFENLLPQRMKEELAETVARERRRRRHITTANHLVASLTFGFWQHLMTTAYDKQLWANGIRFSFPHAPSNVDRAGIHLMLDEIRILRNDVMHHYAIFDQRPQARYQTALTLAGYICPETHWLISHLSQVSQVINERPVI</sequence>
<evidence type="ECO:0000313" key="2">
    <source>
        <dbReference type="Proteomes" id="UP000825799"/>
    </source>
</evidence>
<dbReference type="RefSeq" id="WP_220304084.1">
    <property type="nucleotide sequence ID" value="NZ_CP080590.1"/>
</dbReference>
<proteinExistence type="predicted"/>
<protein>
    <recommendedName>
        <fullName evidence="3">Abi family protein</fullName>
    </recommendedName>
</protein>
<keyword evidence="2" id="KW-1185">Reference proteome</keyword>
<organism evidence="1 2">
    <name type="scientific">Devosia salina</name>
    <dbReference type="NCBI Taxonomy" id="2860336"/>
    <lineage>
        <taxon>Bacteria</taxon>
        <taxon>Pseudomonadati</taxon>
        <taxon>Pseudomonadota</taxon>
        <taxon>Alphaproteobacteria</taxon>
        <taxon>Hyphomicrobiales</taxon>
        <taxon>Devosiaceae</taxon>
        <taxon>Devosia</taxon>
    </lineage>
</organism>
<reference evidence="1 2" key="1">
    <citation type="submission" date="2021-08" db="EMBL/GenBank/DDBJ databases">
        <title>Devosia salina sp. nov., isolated from the South China Sea sediment.</title>
        <authorList>
            <person name="Zhou Z."/>
        </authorList>
    </citation>
    <scope>NUCLEOTIDE SEQUENCE [LARGE SCALE GENOMIC DNA]</scope>
    <source>
        <strain evidence="1 2">SCS-3</strain>
    </source>
</reference>
<evidence type="ECO:0000313" key="1">
    <source>
        <dbReference type="EMBL" id="QYO75586.1"/>
    </source>
</evidence>
<evidence type="ECO:0008006" key="3">
    <source>
        <dbReference type="Google" id="ProtNLM"/>
    </source>
</evidence>
<name>A0ABX8WC81_9HYPH</name>